<evidence type="ECO:0000256" key="1">
    <source>
        <dbReference type="ARBA" id="ARBA00004123"/>
    </source>
</evidence>
<dbReference type="GO" id="GO:0033314">
    <property type="term" value="P:mitotic DNA replication checkpoint signaling"/>
    <property type="evidence" value="ECO:0007669"/>
    <property type="project" value="TreeGrafter"/>
</dbReference>
<evidence type="ECO:0008006" key="9">
    <source>
        <dbReference type="Google" id="ProtNLM"/>
    </source>
</evidence>
<reference evidence="7" key="1">
    <citation type="submission" date="2023-10" db="EMBL/GenBank/DDBJ databases">
        <authorList>
            <person name="Guldener U."/>
        </authorList>
    </citation>
    <scope>NUCLEOTIDE SEQUENCE</scope>
    <source>
        <strain evidence="7">Mp4</strain>
    </source>
</reference>
<gene>
    <name evidence="7" type="ORF">MEPE_04312</name>
</gene>
<comment type="subcellular location">
    <subcellularLocation>
        <location evidence="1">Nucleus</location>
    </subcellularLocation>
</comment>
<feature type="compositionally biased region" description="Basic and acidic residues" evidence="6">
    <location>
        <begin position="181"/>
        <end position="225"/>
    </location>
</feature>
<dbReference type="EMBL" id="OAPG01000010">
    <property type="protein sequence ID" value="SNX85603.1"/>
    <property type="molecule type" value="Genomic_DNA"/>
</dbReference>
<keyword evidence="4" id="KW-0862">Zinc</keyword>
<dbReference type="GO" id="GO:0005681">
    <property type="term" value="C:spliceosomal complex"/>
    <property type="evidence" value="ECO:0007669"/>
    <property type="project" value="InterPro"/>
</dbReference>
<protein>
    <recommendedName>
        <fullName evidence="9">Coiled-coil domain-containing protein 16</fullName>
    </recommendedName>
</protein>
<dbReference type="GO" id="GO:0044773">
    <property type="term" value="P:mitotic DNA damage checkpoint signaling"/>
    <property type="evidence" value="ECO:0007669"/>
    <property type="project" value="TreeGrafter"/>
</dbReference>
<comment type="caution">
    <text evidence="7">The sequence shown here is derived from an EMBL/GenBank/DDBJ whole genome shotgun (WGS) entry which is preliminary data.</text>
</comment>
<dbReference type="AlphaFoldDB" id="A0AAJ5C6J4"/>
<keyword evidence="3" id="KW-0863">Zinc-finger</keyword>
<feature type="region of interest" description="Disordered" evidence="6">
    <location>
        <begin position="79"/>
        <end position="160"/>
    </location>
</feature>
<organism evidence="7 8">
    <name type="scientific">Melanopsichium pennsylvanicum</name>
    <dbReference type="NCBI Taxonomy" id="63383"/>
    <lineage>
        <taxon>Eukaryota</taxon>
        <taxon>Fungi</taxon>
        <taxon>Dikarya</taxon>
        <taxon>Basidiomycota</taxon>
        <taxon>Ustilaginomycotina</taxon>
        <taxon>Ustilaginomycetes</taxon>
        <taxon>Ustilaginales</taxon>
        <taxon>Ustilaginaceae</taxon>
        <taxon>Melanopsichium</taxon>
    </lineage>
</organism>
<dbReference type="PANTHER" id="PTHR13278:SF0">
    <property type="entry name" value="ZINC FINGER PROTEIN 830"/>
    <property type="match status" value="1"/>
</dbReference>
<evidence type="ECO:0000313" key="8">
    <source>
        <dbReference type="Proteomes" id="UP001294444"/>
    </source>
</evidence>
<accession>A0AAJ5C6J4</accession>
<keyword evidence="8" id="KW-1185">Reference proteome</keyword>
<proteinExistence type="predicted"/>
<dbReference type="Proteomes" id="UP001294444">
    <property type="component" value="Unassembled WGS sequence"/>
</dbReference>
<dbReference type="GO" id="GO:0033260">
    <property type="term" value="P:nuclear DNA replication"/>
    <property type="evidence" value="ECO:0007669"/>
    <property type="project" value="TreeGrafter"/>
</dbReference>
<feature type="compositionally biased region" description="Basic and acidic residues" evidence="6">
    <location>
        <begin position="79"/>
        <end position="90"/>
    </location>
</feature>
<dbReference type="GO" id="GO:0008270">
    <property type="term" value="F:zinc ion binding"/>
    <property type="evidence" value="ECO:0007669"/>
    <property type="project" value="UniProtKB-KW"/>
</dbReference>
<evidence type="ECO:0000256" key="6">
    <source>
        <dbReference type="SAM" id="MobiDB-lite"/>
    </source>
</evidence>
<evidence type="ECO:0000256" key="3">
    <source>
        <dbReference type="ARBA" id="ARBA00022771"/>
    </source>
</evidence>
<keyword evidence="2" id="KW-0479">Metal-binding</keyword>
<dbReference type="GO" id="GO:0003676">
    <property type="term" value="F:nucleic acid binding"/>
    <property type="evidence" value="ECO:0007669"/>
    <property type="project" value="InterPro"/>
</dbReference>
<evidence type="ECO:0000256" key="4">
    <source>
        <dbReference type="ARBA" id="ARBA00022833"/>
    </source>
</evidence>
<name>A0AAJ5C6J4_9BASI</name>
<keyword evidence="5" id="KW-0539">Nucleus</keyword>
<dbReference type="InterPro" id="IPR040050">
    <property type="entry name" value="ZNF830-like"/>
</dbReference>
<evidence type="ECO:0000256" key="2">
    <source>
        <dbReference type="ARBA" id="ARBA00022723"/>
    </source>
</evidence>
<dbReference type="PANTHER" id="PTHR13278">
    <property type="entry name" value="ZINC FINGER PROTEIN 830"/>
    <property type="match status" value="1"/>
</dbReference>
<feature type="region of interest" description="Disordered" evidence="6">
    <location>
        <begin position="181"/>
        <end position="226"/>
    </location>
</feature>
<sequence length="251" mass="28057">MATDARLLLRQATKSRASSSSIISDPFASYSSTGALRCSACNFVTIKHESLWSSHALSKSHRANTARLREEDLRQAEAQRIKDGKRKADDSQDDLGASHGPSGTITSSNGEEKGNLEFASQGSKKARTESIDPEWELFKSQMEANAEPKEDQQVSDHGAGAALEAEAYLISPRGTAANKYADDLVDERSKEELEAEERARREQEEREEILSRLEEEQRQQDEADQRVNALKQRLQRIKQARLEKQKANKKG</sequence>
<evidence type="ECO:0000256" key="5">
    <source>
        <dbReference type="ARBA" id="ARBA00023242"/>
    </source>
</evidence>
<evidence type="ECO:0000313" key="7">
    <source>
        <dbReference type="EMBL" id="SNX85603.1"/>
    </source>
</evidence>